<proteinExistence type="inferred from homology"/>
<name>A0A0S4QZ37_9ACTN</name>
<dbReference type="Gene3D" id="1.10.630.10">
    <property type="entry name" value="Cytochrome P450"/>
    <property type="match status" value="1"/>
</dbReference>
<evidence type="ECO:0000313" key="2">
    <source>
        <dbReference type="EMBL" id="CUU60220.1"/>
    </source>
</evidence>
<dbReference type="PANTHER" id="PTHR46696">
    <property type="entry name" value="P450, PUTATIVE (EUROFUNG)-RELATED"/>
    <property type="match status" value="1"/>
</dbReference>
<reference evidence="3" key="1">
    <citation type="submission" date="2015-11" db="EMBL/GenBank/DDBJ databases">
        <authorList>
            <person name="Varghese N."/>
        </authorList>
    </citation>
    <scope>NUCLEOTIDE SEQUENCE [LARGE SCALE GENOMIC DNA]</scope>
    <source>
        <strain evidence="3">DSM 45899</strain>
    </source>
</reference>
<dbReference type="SUPFAM" id="SSF48264">
    <property type="entry name" value="Cytochrome P450"/>
    <property type="match status" value="1"/>
</dbReference>
<sequence>MDPNSFDIHRRIDRHLAFGRGPNLRLGASLAGMEGRVVLGELLRRWTDRDIDCEATVLDHTSTPRGWKHLPVVAS</sequence>
<dbReference type="Proteomes" id="UP000198802">
    <property type="component" value="Unassembled WGS sequence"/>
</dbReference>
<dbReference type="PANTHER" id="PTHR46696:SF4">
    <property type="entry name" value="BIOTIN BIOSYNTHESIS CYTOCHROME P450"/>
    <property type="match status" value="1"/>
</dbReference>
<evidence type="ECO:0000256" key="1">
    <source>
        <dbReference type="ARBA" id="ARBA00010617"/>
    </source>
</evidence>
<evidence type="ECO:0008006" key="4">
    <source>
        <dbReference type="Google" id="ProtNLM"/>
    </source>
</evidence>
<protein>
    <recommendedName>
        <fullName evidence="4">Cytochrome P450</fullName>
    </recommendedName>
</protein>
<dbReference type="EMBL" id="FAOZ01000037">
    <property type="protein sequence ID" value="CUU60220.1"/>
    <property type="molecule type" value="Genomic_DNA"/>
</dbReference>
<dbReference type="GO" id="GO:0006707">
    <property type="term" value="P:cholesterol catabolic process"/>
    <property type="evidence" value="ECO:0007669"/>
    <property type="project" value="TreeGrafter"/>
</dbReference>
<comment type="similarity">
    <text evidence="1">Belongs to the cytochrome P450 family.</text>
</comment>
<accession>A0A0S4QZ37</accession>
<dbReference type="GO" id="GO:0036199">
    <property type="term" value="F:cholest-4-en-3-one 26-monooxygenase activity"/>
    <property type="evidence" value="ECO:0007669"/>
    <property type="project" value="TreeGrafter"/>
</dbReference>
<dbReference type="GO" id="GO:0005506">
    <property type="term" value="F:iron ion binding"/>
    <property type="evidence" value="ECO:0007669"/>
    <property type="project" value="InterPro"/>
</dbReference>
<dbReference type="GO" id="GO:0008395">
    <property type="term" value="F:steroid hydroxylase activity"/>
    <property type="evidence" value="ECO:0007669"/>
    <property type="project" value="TreeGrafter"/>
</dbReference>
<dbReference type="InterPro" id="IPR036396">
    <property type="entry name" value="Cyt_P450_sf"/>
</dbReference>
<evidence type="ECO:0000313" key="3">
    <source>
        <dbReference type="Proteomes" id="UP000198802"/>
    </source>
</evidence>
<dbReference type="AlphaFoldDB" id="A0A0S4QZ37"/>
<gene>
    <name evidence="2" type="ORF">Ga0074812_1374</name>
</gene>
<organism evidence="2 3">
    <name type="scientific">Parafrankia irregularis</name>
    <dbReference type="NCBI Taxonomy" id="795642"/>
    <lineage>
        <taxon>Bacteria</taxon>
        <taxon>Bacillati</taxon>
        <taxon>Actinomycetota</taxon>
        <taxon>Actinomycetes</taxon>
        <taxon>Frankiales</taxon>
        <taxon>Frankiaceae</taxon>
        <taxon>Parafrankia</taxon>
    </lineage>
</organism>
<keyword evidence="3" id="KW-1185">Reference proteome</keyword>
<dbReference type="GO" id="GO:0020037">
    <property type="term" value="F:heme binding"/>
    <property type="evidence" value="ECO:0007669"/>
    <property type="project" value="InterPro"/>
</dbReference>